<dbReference type="RefSeq" id="WP_114746029.1">
    <property type="nucleotide sequence ID" value="NZ_QQAY01000008.1"/>
</dbReference>
<organism evidence="2 3">
    <name type="scientific">Falsibacillus pallidus</name>
    <dbReference type="NCBI Taxonomy" id="493781"/>
    <lineage>
        <taxon>Bacteria</taxon>
        <taxon>Bacillati</taxon>
        <taxon>Bacillota</taxon>
        <taxon>Bacilli</taxon>
        <taxon>Bacillales</taxon>
        <taxon>Bacillaceae</taxon>
        <taxon>Falsibacillus</taxon>
    </lineage>
</organism>
<proteinExistence type="predicted"/>
<feature type="transmembrane region" description="Helical" evidence="1">
    <location>
        <begin position="83"/>
        <end position="103"/>
    </location>
</feature>
<feature type="transmembrane region" description="Helical" evidence="1">
    <location>
        <begin position="140"/>
        <end position="158"/>
    </location>
</feature>
<dbReference type="Proteomes" id="UP000255326">
    <property type="component" value="Unassembled WGS sequence"/>
</dbReference>
<accession>A0A370GHG1</accession>
<feature type="transmembrane region" description="Helical" evidence="1">
    <location>
        <begin position="58"/>
        <end position="77"/>
    </location>
</feature>
<feature type="transmembrane region" description="Helical" evidence="1">
    <location>
        <begin position="31"/>
        <end position="51"/>
    </location>
</feature>
<dbReference type="AlphaFoldDB" id="A0A370GHG1"/>
<keyword evidence="1" id="KW-0812">Transmembrane</keyword>
<feature type="transmembrane region" description="Helical" evidence="1">
    <location>
        <begin position="164"/>
        <end position="187"/>
    </location>
</feature>
<dbReference type="OrthoDB" id="7062026at2"/>
<feature type="transmembrane region" description="Helical" evidence="1">
    <location>
        <begin position="7"/>
        <end position="25"/>
    </location>
</feature>
<dbReference type="NCBIfam" id="NF041646">
    <property type="entry name" value="VC0807_fam"/>
    <property type="match status" value="1"/>
</dbReference>
<evidence type="ECO:0000256" key="1">
    <source>
        <dbReference type="SAM" id="Phobius"/>
    </source>
</evidence>
<reference evidence="2 3" key="1">
    <citation type="submission" date="2018-07" db="EMBL/GenBank/DDBJ databases">
        <title>Genomic Encyclopedia of Type Strains, Phase IV (KMG-IV): sequencing the most valuable type-strain genomes for metagenomic binning, comparative biology and taxonomic classification.</title>
        <authorList>
            <person name="Goeker M."/>
        </authorList>
    </citation>
    <scope>NUCLEOTIDE SEQUENCE [LARGE SCALE GENOMIC DNA]</scope>
    <source>
        <strain evidence="2 3">DSM 25281</strain>
    </source>
</reference>
<evidence type="ECO:0000313" key="2">
    <source>
        <dbReference type="EMBL" id="RDI41363.1"/>
    </source>
</evidence>
<name>A0A370GHG1_9BACI</name>
<dbReference type="EMBL" id="QQAY01000008">
    <property type="protein sequence ID" value="RDI41363.1"/>
    <property type="molecule type" value="Genomic_DNA"/>
</dbReference>
<keyword evidence="1" id="KW-1133">Transmembrane helix</keyword>
<keyword evidence="3" id="KW-1185">Reference proteome</keyword>
<keyword evidence="1" id="KW-0472">Membrane</keyword>
<protein>
    <submittedName>
        <fullName evidence="2">Intracellular septation protein A</fullName>
    </submittedName>
</protein>
<comment type="caution">
    <text evidence="2">The sequence shown here is derived from an EMBL/GenBank/DDBJ whole genome shotgun (WGS) entry which is preliminary data.</text>
</comment>
<gene>
    <name evidence="2" type="ORF">DFR59_10813</name>
</gene>
<evidence type="ECO:0000313" key="3">
    <source>
        <dbReference type="Proteomes" id="UP000255326"/>
    </source>
</evidence>
<sequence>MSKRKYVIFTLVVNGLIPWILYVTLSNYMSSVEALSIAALAPLVDNVVHLAKHRKIDVFGGLMLFTLVLTIGLVLLGGNEKIILIRESLITASVGVLFIGSLLRKKPLMFSLGSRFLGEELFHENWQYPYFRFVMRTMTMVWGLILLCEAAVRVILVYSLSTAVYLAVSNVVFYGFIGAAILWTIFYRKKSRVKLERIKADRFNGGGGFGNTATVPRG</sequence>